<dbReference type="InterPro" id="IPR000412">
    <property type="entry name" value="ABC_2_transport"/>
</dbReference>
<feature type="compositionally biased region" description="Low complexity" evidence="7">
    <location>
        <begin position="1"/>
        <end position="11"/>
    </location>
</feature>
<evidence type="ECO:0000256" key="5">
    <source>
        <dbReference type="ARBA" id="ARBA00023251"/>
    </source>
</evidence>
<dbReference type="Proteomes" id="UP000002791">
    <property type="component" value="Chromosome"/>
</dbReference>
<dbReference type="PANTHER" id="PTHR43229">
    <property type="entry name" value="NODULATION PROTEIN J"/>
    <property type="match status" value="1"/>
</dbReference>
<evidence type="ECO:0000313" key="10">
    <source>
        <dbReference type="Proteomes" id="UP000002791"/>
    </source>
</evidence>
<keyword evidence="4 6" id="KW-0472">Membrane</keyword>
<feature type="transmembrane region" description="Helical" evidence="6">
    <location>
        <begin position="59"/>
        <end position="84"/>
    </location>
</feature>
<proteinExistence type="inferred from homology"/>
<feature type="transmembrane region" description="Helical" evidence="6">
    <location>
        <begin position="264"/>
        <end position="283"/>
    </location>
</feature>
<feature type="transmembrane region" description="Helical" evidence="6">
    <location>
        <begin position="201"/>
        <end position="219"/>
    </location>
</feature>
<evidence type="ECO:0000256" key="1">
    <source>
        <dbReference type="ARBA" id="ARBA00004141"/>
    </source>
</evidence>
<reference evidence="9 10" key="1">
    <citation type="submission" date="2011-11" db="EMBL/GenBank/DDBJ databases">
        <title>The Noncontiguous Finished sequence of Saccharomonospora cyanea NA-134.</title>
        <authorList>
            <consortium name="US DOE Joint Genome Institute"/>
            <person name="Lucas S."/>
            <person name="Han J."/>
            <person name="Lapidus A."/>
            <person name="Cheng J.-F."/>
            <person name="Goodwin L."/>
            <person name="Pitluck S."/>
            <person name="Peters L."/>
            <person name="Ovchinnikova G."/>
            <person name="Lu M."/>
            <person name="Detter J.C."/>
            <person name="Han C."/>
            <person name="Tapia R."/>
            <person name="Land M."/>
            <person name="Hauser L."/>
            <person name="Kyrpides N."/>
            <person name="Ivanova N."/>
            <person name="Pagani I."/>
            <person name="Brambilla E.-M."/>
            <person name="Klenk H.-P."/>
            <person name="Woyke T."/>
        </authorList>
    </citation>
    <scope>NUCLEOTIDE SEQUENCE [LARGE SCALE GENOMIC DNA]</scope>
    <source>
        <strain evidence="9 10">NA-134</strain>
    </source>
</reference>
<evidence type="ECO:0000256" key="6">
    <source>
        <dbReference type="RuleBase" id="RU361157"/>
    </source>
</evidence>
<keyword evidence="3 6" id="KW-1133">Transmembrane helix</keyword>
<evidence type="ECO:0000256" key="2">
    <source>
        <dbReference type="ARBA" id="ARBA00022692"/>
    </source>
</evidence>
<dbReference type="PANTHER" id="PTHR43229:SF2">
    <property type="entry name" value="NODULATION PROTEIN J"/>
    <property type="match status" value="1"/>
</dbReference>
<dbReference type="PROSITE" id="PS51012">
    <property type="entry name" value="ABC_TM2"/>
    <property type="match status" value="1"/>
</dbReference>
<evidence type="ECO:0000256" key="7">
    <source>
        <dbReference type="SAM" id="MobiDB-lite"/>
    </source>
</evidence>
<keyword evidence="6" id="KW-1003">Cell membrane</keyword>
<dbReference type="InterPro" id="IPR013525">
    <property type="entry name" value="ABC2_TM"/>
</dbReference>
<dbReference type="InterPro" id="IPR051784">
    <property type="entry name" value="Nod_factor_ABC_transporter"/>
</dbReference>
<keyword evidence="5" id="KW-0046">Antibiotic resistance</keyword>
<dbReference type="Pfam" id="PF01061">
    <property type="entry name" value="ABC2_membrane"/>
    <property type="match status" value="1"/>
</dbReference>
<dbReference type="AlphaFoldDB" id="H5XL18"/>
<evidence type="ECO:0000313" key="9">
    <source>
        <dbReference type="EMBL" id="EHR63050.1"/>
    </source>
</evidence>
<name>H5XL18_9PSEU</name>
<accession>H5XL18</accession>
<evidence type="ECO:0000259" key="8">
    <source>
        <dbReference type="PROSITE" id="PS51012"/>
    </source>
</evidence>
<dbReference type="PIRSF" id="PIRSF006648">
    <property type="entry name" value="DrrB"/>
    <property type="match status" value="1"/>
</dbReference>
<dbReference type="InterPro" id="IPR047817">
    <property type="entry name" value="ABC2_TM_bact-type"/>
</dbReference>
<organism evidence="9 10">
    <name type="scientific">Saccharomonospora cyanea NA-134</name>
    <dbReference type="NCBI Taxonomy" id="882082"/>
    <lineage>
        <taxon>Bacteria</taxon>
        <taxon>Bacillati</taxon>
        <taxon>Actinomycetota</taxon>
        <taxon>Actinomycetes</taxon>
        <taxon>Pseudonocardiales</taxon>
        <taxon>Pseudonocardiaceae</taxon>
        <taxon>Saccharomonospora</taxon>
    </lineage>
</organism>
<feature type="domain" description="ABC transmembrane type-2" evidence="8">
    <location>
        <begin position="57"/>
        <end position="289"/>
    </location>
</feature>
<evidence type="ECO:0000256" key="4">
    <source>
        <dbReference type="ARBA" id="ARBA00023136"/>
    </source>
</evidence>
<dbReference type="STRING" id="882082.SaccyDRAFT_4232"/>
<comment type="similarity">
    <text evidence="6">Belongs to the ABC-2 integral membrane protein family.</text>
</comment>
<dbReference type="EMBL" id="CM001440">
    <property type="protein sequence ID" value="EHR63050.1"/>
    <property type="molecule type" value="Genomic_DNA"/>
</dbReference>
<dbReference type="eggNOG" id="COG0842">
    <property type="taxonomic scope" value="Bacteria"/>
</dbReference>
<keyword evidence="6" id="KW-0813">Transport</keyword>
<feature type="transmembrane region" description="Helical" evidence="6">
    <location>
        <begin position="90"/>
        <end position="111"/>
    </location>
</feature>
<protein>
    <recommendedName>
        <fullName evidence="6">Transport permease protein</fullName>
    </recommendedName>
</protein>
<dbReference type="GO" id="GO:0043190">
    <property type="term" value="C:ATP-binding cassette (ABC) transporter complex"/>
    <property type="evidence" value="ECO:0007669"/>
    <property type="project" value="InterPro"/>
</dbReference>
<dbReference type="GO" id="GO:0140359">
    <property type="term" value="F:ABC-type transporter activity"/>
    <property type="evidence" value="ECO:0007669"/>
    <property type="project" value="InterPro"/>
</dbReference>
<dbReference type="RefSeq" id="WP_005459121.1">
    <property type="nucleotide sequence ID" value="NZ_CM001440.1"/>
</dbReference>
<keyword evidence="2 6" id="KW-0812">Transmembrane</keyword>
<gene>
    <name evidence="9" type="ORF">SaccyDRAFT_4232</name>
</gene>
<feature type="region of interest" description="Disordered" evidence="7">
    <location>
        <begin position="1"/>
        <end position="29"/>
    </location>
</feature>
<feature type="transmembrane region" description="Helical" evidence="6">
    <location>
        <begin position="171"/>
        <end position="194"/>
    </location>
</feature>
<keyword evidence="10" id="KW-1185">Reference proteome</keyword>
<dbReference type="GO" id="GO:0046677">
    <property type="term" value="P:response to antibiotic"/>
    <property type="evidence" value="ECO:0007669"/>
    <property type="project" value="UniProtKB-KW"/>
</dbReference>
<sequence>MTGMTGMTGMTVPTISTTSAPRPAEVPTTTGSRLRWAVADAWTVTRRDLAHWANQPGMLVANLLFSVMVLLMFGFLFGGAMAVPGDYWEFLVPGVFALTMVFGIESTFTAVSTDLARGVTDRFRSLPMAASAVVVGRASADLLNSAVTLAVLVATGLAVGWQPHGGLAPTLAAFGLLLLLRLAMLWVGIYLGLVARGPESVMALQILVWPVGFLSNAFVSPATMPNWLGPIAEWNPLSATVAAVRELLGNPGWASDSWVAAHPMLPAVLWPVLLIAVFFPLSVRRYRRLSR</sequence>
<evidence type="ECO:0000256" key="3">
    <source>
        <dbReference type="ARBA" id="ARBA00022989"/>
    </source>
</evidence>
<dbReference type="HOGENOM" id="CLU_039483_2_0_11"/>
<comment type="subcellular location">
    <subcellularLocation>
        <location evidence="6">Cell membrane</location>
        <topology evidence="6">Multi-pass membrane protein</topology>
    </subcellularLocation>
    <subcellularLocation>
        <location evidence="1">Membrane</location>
        <topology evidence="1">Multi-pass membrane protein</topology>
    </subcellularLocation>
</comment>
<feature type="transmembrane region" description="Helical" evidence="6">
    <location>
        <begin position="132"/>
        <end position="159"/>
    </location>
</feature>